<evidence type="ECO:0000256" key="1">
    <source>
        <dbReference type="SAM" id="SignalP"/>
    </source>
</evidence>
<keyword evidence="1" id="KW-0732">Signal</keyword>
<name>A0AA87MPC7_9LEPT</name>
<dbReference type="NCBIfam" id="NF033168">
    <property type="entry name" value="lipo_LIC10766"/>
    <property type="match status" value="1"/>
</dbReference>
<evidence type="ECO:0000313" key="2">
    <source>
        <dbReference type="EMBL" id="EKS01210.1"/>
    </source>
</evidence>
<evidence type="ECO:0008006" key="4">
    <source>
        <dbReference type="Google" id="ProtNLM"/>
    </source>
</evidence>
<dbReference type="RefSeq" id="WP_002761582.1">
    <property type="nucleotide sequence ID" value="NZ_AKWM02000022.1"/>
</dbReference>
<protein>
    <recommendedName>
        <fullName evidence="4">Lipoprotein</fullName>
    </recommendedName>
</protein>
<dbReference type="EMBL" id="AKWM02000022">
    <property type="protein sequence ID" value="EKS01210.1"/>
    <property type="molecule type" value="Genomic_DNA"/>
</dbReference>
<sequence>MKSIQLSLVVVLFLLTVRCSSAPSSKIENVHPPKMVESNEDEFIKATEGFLNSDTFQVVVSSLEGNSDIAQDQARKRAINLLIAEKGDKFRPSDKAVIKELVESKGRIVKSSDSIQGKIYFLFQVNSPALKSTLKR</sequence>
<comment type="caution">
    <text evidence="2">The sequence shown here is derived from an EMBL/GenBank/DDBJ whole genome shotgun (WGS) entry which is preliminary data.</text>
</comment>
<accession>A0AA87MPC7</accession>
<feature type="signal peptide" evidence="1">
    <location>
        <begin position="1"/>
        <end position="21"/>
    </location>
</feature>
<evidence type="ECO:0000313" key="3">
    <source>
        <dbReference type="Proteomes" id="UP000001343"/>
    </source>
</evidence>
<dbReference type="AlphaFoldDB" id="A0AA87MPC7"/>
<feature type="chain" id="PRO_5041743805" description="Lipoprotein" evidence="1">
    <location>
        <begin position="22"/>
        <end position="136"/>
    </location>
</feature>
<dbReference type="Proteomes" id="UP000001343">
    <property type="component" value="Unassembled WGS sequence"/>
</dbReference>
<reference evidence="2 3" key="1">
    <citation type="journal article" date="2014" name="Int. J. Syst. Evol. Microbiol.">
        <title>Leptospira mayottensis sp. nov., a pathogenic species of the genus Leptospira isolated from humans.</title>
        <authorList>
            <person name="Bourhy P."/>
            <person name="Collet L."/>
            <person name="Brisse S."/>
            <person name="Picardeau M."/>
        </authorList>
    </citation>
    <scope>NUCLEOTIDE SEQUENCE [LARGE SCALE GENOMIC DNA]</scope>
    <source>
        <strain evidence="2 3">200901122</strain>
    </source>
</reference>
<organism evidence="2 3">
    <name type="scientific">Leptospira mayottensis 200901122</name>
    <dbReference type="NCBI Taxonomy" id="1193010"/>
    <lineage>
        <taxon>Bacteria</taxon>
        <taxon>Pseudomonadati</taxon>
        <taxon>Spirochaetota</taxon>
        <taxon>Spirochaetia</taxon>
        <taxon>Leptospirales</taxon>
        <taxon>Leptospiraceae</taxon>
        <taxon>Leptospira</taxon>
    </lineage>
</organism>
<gene>
    <name evidence="2" type="ORF">LEP1GSC125_1228</name>
</gene>
<proteinExistence type="predicted"/>